<dbReference type="EC" id="1.3.1.45" evidence="2"/>
<dbReference type="PANTHER" id="PTHR48079:SF6">
    <property type="entry name" value="NAD(P)-BINDING DOMAIN-CONTAINING PROTEIN-RELATED"/>
    <property type="match status" value="1"/>
</dbReference>
<name>A0ABS2SZ68_9BACI</name>
<dbReference type="PANTHER" id="PTHR48079">
    <property type="entry name" value="PROTEIN YEEZ"/>
    <property type="match status" value="1"/>
</dbReference>
<evidence type="ECO:0000313" key="2">
    <source>
        <dbReference type="EMBL" id="MBM7840817.1"/>
    </source>
</evidence>
<comment type="caution">
    <text evidence="2">The sequence shown here is derived from an EMBL/GenBank/DDBJ whole genome shotgun (WGS) entry which is preliminary data.</text>
</comment>
<gene>
    <name evidence="2" type="ORF">JOC54_004110</name>
</gene>
<sequence>MNVLILGGTLFLGKHLAEQAVQRGMKMTLFNRGTTNPTFLQHTAGVTHLIGDRGTDDSKRLTDQWDVVIDVAGRDPEDVRRSVDQLKDRCKMYVYISSVSAYKNLQSGPVLESDALHELDQDDYASNKATSEVIVNETFYDRSLIIRPGLIVGPDDSTDRFTYWPWRMKQGGNVLVPDVSENKAVQFIDVRDLSTWILQLIEQGQTGTFNATGPQAPLSFRSFLERCQELVAPQETKLYWVNEETLQENDVQPWIELPFWLPDSLRMNGLLQVNSNKAIAAGLTYRSLDETIIDTLNWSLTKRTGPWQAGMSLEKESQLLTSVPPMK</sequence>
<dbReference type="GO" id="GO:0047526">
    <property type="term" value="F:2'-hydroxyisoflavone reductase activity"/>
    <property type="evidence" value="ECO:0007669"/>
    <property type="project" value="UniProtKB-EC"/>
</dbReference>
<dbReference type="InterPro" id="IPR051783">
    <property type="entry name" value="NAD(P)-dependent_oxidoreduct"/>
</dbReference>
<evidence type="ECO:0000313" key="3">
    <source>
        <dbReference type="Proteomes" id="UP001179280"/>
    </source>
</evidence>
<accession>A0ABS2SZ68</accession>
<keyword evidence="3" id="KW-1185">Reference proteome</keyword>
<dbReference type="SUPFAM" id="SSF51735">
    <property type="entry name" value="NAD(P)-binding Rossmann-fold domains"/>
    <property type="match status" value="1"/>
</dbReference>
<keyword evidence="2" id="KW-0560">Oxidoreductase</keyword>
<evidence type="ECO:0000259" key="1">
    <source>
        <dbReference type="Pfam" id="PF01370"/>
    </source>
</evidence>
<feature type="domain" description="NAD-dependent epimerase/dehydratase" evidence="1">
    <location>
        <begin position="3"/>
        <end position="208"/>
    </location>
</feature>
<dbReference type="Proteomes" id="UP001179280">
    <property type="component" value="Unassembled WGS sequence"/>
</dbReference>
<dbReference type="RefSeq" id="WP_204468647.1">
    <property type="nucleotide sequence ID" value="NZ_JAFBCV010000017.1"/>
</dbReference>
<organism evidence="2 3">
    <name type="scientific">Shouchella xiaoxiensis</name>
    <dbReference type="NCBI Taxonomy" id="766895"/>
    <lineage>
        <taxon>Bacteria</taxon>
        <taxon>Bacillati</taxon>
        <taxon>Bacillota</taxon>
        <taxon>Bacilli</taxon>
        <taxon>Bacillales</taxon>
        <taxon>Bacillaceae</taxon>
        <taxon>Shouchella</taxon>
    </lineage>
</organism>
<dbReference type="EMBL" id="JAFBCV010000017">
    <property type="protein sequence ID" value="MBM7840817.1"/>
    <property type="molecule type" value="Genomic_DNA"/>
</dbReference>
<proteinExistence type="predicted"/>
<reference evidence="2" key="1">
    <citation type="submission" date="2021-01" db="EMBL/GenBank/DDBJ databases">
        <title>Genomic Encyclopedia of Type Strains, Phase IV (KMG-IV): sequencing the most valuable type-strain genomes for metagenomic binning, comparative biology and taxonomic classification.</title>
        <authorList>
            <person name="Goeker M."/>
        </authorList>
    </citation>
    <scope>NUCLEOTIDE SEQUENCE</scope>
    <source>
        <strain evidence="2">DSM 21943</strain>
    </source>
</reference>
<dbReference type="Pfam" id="PF01370">
    <property type="entry name" value="Epimerase"/>
    <property type="match status" value="1"/>
</dbReference>
<dbReference type="InterPro" id="IPR036291">
    <property type="entry name" value="NAD(P)-bd_dom_sf"/>
</dbReference>
<dbReference type="Gene3D" id="3.40.50.720">
    <property type="entry name" value="NAD(P)-binding Rossmann-like Domain"/>
    <property type="match status" value="1"/>
</dbReference>
<dbReference type="InterPro" id="IPR001509">
    <property type="entry name" value="Epimerase_deHydtase"/>
</dbReference>
<protein>
    <submittedName>
        <fullName evidence="2">2'-hydroxyisoflavone reductase</fullName>
        <ecNumber evidence="2">1.3.1.45</ecNumber>
    </submittedName>
</protein>